<keyword evidence="4" id="KW-1185">Reference proteome</keyword>
<evidence type="ECO:0000313" key="3">
    <source>
        <dbReference type="EMBL" id="KAF3009528.1"/>
    </source>
</evidence>
<dbReference type="EMBL" id="SWKU01000002">
    <property type="protein sequence ID" value="KAF3009528.1"/>
    <property type="molecule type" value="Genomic_DNA"/>
</dbReference>
<evidence type="ECO:0008006" key="5">
    <source>
        <dbReference type="Google" id="ProtNLM"/>
    </source>
</evidence>
<name>A0A9P4TNF8_CURKU</name>
<feature type="signal peptide" evidence="2">
    <location>
        <begin position="1"/>
        <end position="18"/>
    </location>
</feature>
<feature type="compositionally biased region" description="Low complexity" evidence="1">
    <location>
        <begin position="553"/>
        <end position="563"/>
    </location>
</feature>
<feature type="compositionally biased region" description="Low complexity" evidence="1">
    <location>
        <begin position="588"/>
        <end position="611"/>
    </location>
</feature>
<accession>A0A9P4TNF8</accession>
<evidence type="ECO:0000313" key="4">
    <source>
        <dbReference type="Proteomes" id="UP000801428"/>
    </source>
</evidence>
<feature type="compositionally biased region" description="Acidic residues" evidence="1">
    <location>
        <begin position="521"/>
        <end position="533"/>
    </location>
</feature>
<evidence type="ECO:0000256" key="1">
    <source>
        <dbReference type="SAM" id="MobiDB-lite"/>
    </source>
</evidence>
<reference evidence="3" key="1">
    <citation type="submission" date="2019-04" db="EMBL/GenBank/DDBJ databases">
        <title>Sequencing of skin fungus with MAO and IRED activity.</title>
        <authorList>
            <person name="Marsaioli A.J."/>
            <person name="Bonatto J.M.C."/>
            <person name="Reis Junior O."/>
        </authorList>
    </citation>
    <scope>NUCLEOTIDE SEQUENCE</scope>
    <source>
        <strain evidence="3">30M1</strain>
    </source>
</reference>
<feature type="region of interest" description="Disordered" evidence="1">
    <location>
        <begin position="511"/>
        <end position="614"/>
    </location>
</feature>
<feature type="compositionally biased region" description="Low complexity" evidence="1">
    <location>
        <begin position="217"/>
        <end position="304"/>
    </location>
</feature>
<proteinExistence type="predicted"/>
<dbReference type="OrthoDB" id="291007at2759"/>
<feature type="compositionally biased region" description="Low complexity" evidence="1">
    <location>
        <begin position="152"/>
        <end position="210"/>
    </location>
</feature>
<sequence length="847" mass="88638">MKSIVVGAMLLRTLNAQALDTPAAALVAPAAVLTPGINAPSEAELLDPGAGLAPSLGAGFVLPTGTADVILDQPTPAAPFGANTTPGTGISFGPDGWRFNDANVVVVPEFGSVPFAVADTAQDPAPAEVVGINAVSSDILSSSSAISSEVSSSATSSEVSSSATSSEVSSATPASSDSAIAAPIDASTSSDLSSATSSEVSSATPVSSDSAIVAPIDASTSSDISSSSSYDVSSTEAPIVTPSETPVSSSEVPVSSDSAIAAPIDASTSSDLSSATSSEVSSTEAPIVTPSETPVSSSEVPVSSDSAIGAPIDVSTSSELSSTPVITPTDSIPVSSESPTSVADLSSSTPVIGPSGIAAPIGSNPYYGPYDPYSIYDPNSPYYDPYAQPPGWEGDDNGDYDGENKPGYDDGEEECPSWCIPEYDSYPTPTPEYDYSPYDTTTTTPYYVDYTPEAKPYQEYETTPEYAPYPTPTPAYGAQPQYYPEPEDNSYPQLKKVRSILRAVRRQFTWPSAYPSPPAYSDDDSGYDGEDGSIPDWLYDLSGAPPKPTYGSKPKCPKTCYKPKTTDDSYGTKPTGNGYATKPEKPTYKPGYKPTKPAYKPTKPAYKPAGTGYYPEPTANGSYYEPEPTTEGYYPEPTTDAYYPEPETSTDAYYPEPETSTDGYYPDETTEAPYPGYTSSVYYAAGNSSAAYWPTGATSVPDDSTSTYEGDYTSVPSEPTWVYEPTTLVTQYQSEAYPEQTGGADPGSPAGDYTGDTLDTICPSTCNPFNPAENFCDITTGCATTGGSKYYCACRAGFRADGFNAKDFSKQFKVAGQPYVYLAVSTPCNTPCDDQSCSEVLERDQCK</sequence>
<feature type="region of interest" description="Disordered" evidence="1">
    <location>
        <begin position="152"/>
        <end position="423"/>
    </location>
</feature>
<dbReference type="Proteomes" id="UP000801428">
    <property type="component" value="Unassembled WGS sequence"/>
</dbReference>
<feature type="chain" id="PRO_5040414113" description="EGF-like domain-containing protein" evidence="2">
    <location>
        <begin position="19"/>
        <end position="847"/>
    </location>
</feature>
<dbReference type="AlphaFoldDB" id="A0A9P4TNF8"/>
<protein>
    <recommendedName>
        <fullName evidence="5">EGF-like domain-containing protein</fullName>
    </recommendedName>
</protein>
<organism evidence="3 4">
    <name type="scientific">Curvularia kusanoi</name>
    <name type="common">Cochliobolus kusanoi</name>
    <dbReference type="NCBI Taxonomy" id="90978"/>
    <lineage>
        <taxon>Eukaryota</taxon>
        <taxon>Fungi</taxon>
        <taxon>Dikarya</taxon>
        <taxon>Ascomycota</taxon>
        <taxon>Pezizomycotina</taxon>
        <taxon>Dothideomycetes</taxon>
        <taxon>Pleosporomycetidae</taxon>
        <taxon>Pleosporales</taxon>
        <taxon>Pleosporineae</taxon>
        <taxon>Pleosporaceae</taxon>
        <taxon>Curvularia</taxon>
    </lineage>
</organism>
<keyword evidence="2" id="KW-0732">Signal</keyword>
<comment type="caution">
    <text evidence="3">The sequence shown here is derived from an EMBL/GenBank/DDBJ whole genome shotgun (WGS) entry which is preliminary data.</text>
</comment>
<feature type="compositionally biased region" description="Polar residues" evidence="1">
    <location>
        <begin position="314"/>
        <end position="350"/>
    </location>
</feature>
<feature type="region of interest" description="Disordered" evidence="1">
    <location>
        <begin position="463"/>
        <end position="490"/>
    </location>
</feature>
<gene>
    <name evidence="3" type="ORF">E8E13_004670</name>
</gene>
<dbReference type="PRINTS" id="PR01217">
    <property type="entry name" value="PRICHEXTENSN"/>
</dbReference>
<evidence type="ECO:0000256" key="2">
    <source>
        <dbReference type="SAM" id="SignalP"/>
    </source>
</evidence>